<reference evidence="3 4" key="1">
    <citation type="submission" date="2020-04" db="EMBL/GenBank/DDBJ databases">
        <authorList>
            <consortium name="Desulfovibrio sp. FSS-1 genome sequencing consortium"/>
            <person name="Shimoshige H."/>
            <person name="Kobayashi H."/>
            <person name="Maekawa T."/>
        </authorList>
    </citation>
    <scope>NUCLEOTIDE SEQUENCE [LARGE SCALE GENOMIC DNA]</scope>
    <source>
        <strain evidence="3 4">SIID29052-01</strain>
    </source>
</reference>
<dbReference type="PRINTS" id="PR00944">
    <property type="entry name" value="CUEXPORT"/>
</dbReference>
<dbReference type="InterPro" id="IPR017969">
    <property type="entry name" value="Heavy-metal-associated_CS"/>
</dbReference>
<dbReference type="EMBL" id="BLTE01000009">
    <property type="protein sequence ID" value="GFK94258.1"/>
    <property type="molecule type" value="Genomic_DNA"/>
</dbReference>
<sequence length="70" mass="7300">MKTRTIEVKGMSCNHCVASVTKALSALDGVTDVKVDLTFGTATYTETKDGLDAAVKSAIDNAGFTPGGYR</sequence>
<dbReference type="Gene3D" id="3.30.70.100">
    <property type="match status" value="1"/>
</dbReference>
<evidence type="ECO:0000313" key="4">
    <source>
        <dbReference type="Proteomes" id="UP000494245"/>
    </source>
</evidence>
<dbReference type="InterPro" id="IPR000428">
    <property type="entry name" value="Cu-bd"/>
</dbReference>
<gene>
    <name evidence="3" type="primary">copZ</name>
    <name evidence="3" type="ORF">NNJEOMEG_02100</name>
</gene>
<dbReference type="Pfam" id="PF00403">
    <property type="entry name" value="HMA"/>
    <property type="match status" value="1"/>
</dbReference>
<keyword evidence="4" id="KW-1185">Reference proteome</keyword>
<keyword evidence="1" id="KW-0479">Metal-binding</keyword>
<dbReference type="AlphaFoldDB" id="A0A6V8LVC5"/>
<dbReference type="PROSITE" id="PS01047">
    <property type="entry name" value="HMA_1"/>
    <property type="match status" value="1"/>
</dbReference>
<dbReference type="RefSeq" id="WP_173084168.1">
    <property type="nucleotide sequence ID" value="NZ_BLTE01000009.1"/>
</dbReference>
<dbReference type="GO" id="GO:0006825">
    <property type="term" value="P:copper ion transport"/>
    <property type="evidence" value="ECO:0007669"/>
    <property type="project" value="InterPro"/>
</dbReference>
<dbReference type="InterPro" id="IPR036163">
    <property type="entry name" value="HMA_dom_sf"/>
</dbReference>
<dbReference type="InterPro" id="IPR006121">
    <property type="entry name" value="HMA_dom"/>
</dbReference>
<dbReference type="CDD" id="cd00371">
    <property type="entry name" value="HMA"/>
    <property type="match status" value="1"/>
</dbReference>
<dbReference type="Proteomes" id="UP000494245">
    <property type="component" value="Unassembled WGS sequence"/>
</dbReference>
<dbReference type="PROSITE" id="PS50846">
    <property type="entry name" value="HMA_2"/>
    <property type="match status" value="1"/>
</dbReference>
<feature type="domain" description="HMA" evidence="2">
    <location>
        <begin position="2"/>
        <end position="67"/>
    </location>
</feature>
<name>A0A6V8LVC5_9BACT</name>
<dbReference type="SUPFAM" id="SSF55008">
    <property type="entry name" value="HMA, heavy metal-associated domain"/>
    <property type="match status" value="1"/>
</dbReference>
<protein>
    <submittedName>
        <fullName evidence="3">Copper chaperone CopZ</fullName>
    </submittedName>
</protein>
<evidence type="ECO:0000313" key="3">
    <source>
        <dbReference type="EMBL" id="GFK94258.1"/>
    </source>
</evidence>
<comment type="caution">
    <text evidence="3">The sequence shown here is derived from an EMBL/GenBank/DDBJ whole genome shotgun (WGS) entry which is preliminary data.</text>
</comment>
<evidence type="ECO:0000259" key="2">
    <source>
        <dbReference type="PROSITE" id="PS50846"/>
    </source>
</evidence>
<evidence type="ECO:0000256" key="1">
    <source>
        <dbReference type="ARBA" id="ARBA00022723"/>
    </source>
</evidence>
<dbReference type="GO" id="GO:0005507">
    <property type="term" value="F:copper ion binding"/>
    <property type="evidence" value="ECO:0007669"/>
    <property type="project" value="InterPro"/>
</dbReference>
<proteinExistence type="predicted"/>
<reference evidence="3 4" key="2">
    <citation type="submission" date="2020-05" db="EMBL/GenBank/DDBJ databases">
        <title>Draft genome sequence of Desulfovibrio sp. strainFSS-1.</title>
        <authorList>
            <person name="Shimoshige H."/>
            <person name="Kobayashi H."/>
            <person name="Maekawa T."/>
        </authorList>
    </citation>
    <scope>NUCLEOTIDE SEQUENCE [LARGE SCALE GENOMIC DNA]</scope>
    <source>
        <strain evidence="3 4">SIID29052-01</strain>
    </source>
</reference>
<organism evidence="3 4">
    <name type="scientific">Fundidesulfovibrio magnetotacticus</name>
    <dbReference type="NCBI Taxonomy" id="2730080"/>
    <lineage>
        <taxon>Bacteria</taxon>
        <taxon>Pseudomonadati</taxon>
        <taxon>Thermodesulfobacteriota</taxon>
        <taxon>Desulfovibrionia</taxon>
        <taxon>Desulfovibrionales</taxon>
        <taxon>Desulfovibrionaceae</taxon>
        <taxon>Fundidesulfovibrio</taxon>
    </lineage>
</organism>
<accession>A0A6V8LVC5</accession>